<feature type="transmembrane region" description="Helical" evidence="1">
    <location>
        <begin position="12"/>
        <end position="33"/>
    </location>
</feature>
<evidence type="ECO:0000313" key="2">
    <source>
        <dbReference type="EMBL" id="QHT09624.1"/>
    </source>
</evidence>
<protein>
    <recommendedName>
        <fullName evidence="3">DUF559 domain-containing protein</fullName>
    </recommendedName>
</protein>
<evidence type="ECO:0008006" key="3">
    <source>
        <dbReference type="Google" id="ProtNLM"/>
    </source>
</evidence>
<keyword evidence="1" id="KW-0812">Transmembrane</keyword>
<keyword evidence="1" id="KW-0472">Membrane</keyword>
<name>A0A6C0D0J7_9ZZZZ</name>
<reference evidence="2" key="1">
    <citation type="journal article" date="2020" name="Nature">
        <title>Giant virus diversity and host interactions through global metagenomics.</title>
        <authorList>
            <person name="Schulz F."/>
            <person name="Roux S."/>
            <person name="Paez-Espino D."/>
            <person name="Jungbluth S."/>
            <person name="Walsh D.A."/>
            <person name="Denef V.J."/>
            <person name="McMahon K.D."/>
            <person name="Konstantinidis K.T."/>
            <person name="Eloe-Fadrosh E.A."/>
            <person name="Kyrpides N.C."/>
            <person name="Woyke T."/>
        </authorList>
    </citation>
    <scope>NUCLEOTIDE SEQUENCE</scope>
    <source>
        <strain evidence="2">GVMAG-M-3300023174-102</strain>
    </source>
</reference>
<dbReference type="EMBL" id="MN739513">
    <property type="protein sequence ID" value="QHT09624.1"/>
    <property type="molecule type" value="Genomic_DNA"/>
</dbReference>
<dbReference type="AlphaFoldDB" id="A0A6C0D0J7"/>
<proteinExistence type="predicted"/>
<dbReference type="Gene3D" id="3.40.960.10">
    <property type="entry name" value="VSR Endonuclease"/>
    <property type="match status" value="1"/>
</dbReference>
<sequence length="187" mass="22271">MTTFTDIKKFFINHGFEILLALCIAVIIILTLYNKITGNKGKWSKGYYYNSKSDKVDNIPKKTDSKGELECRRIVENIFKKPFNKIRPDFLRNNVTSSVDGGQYNMEIDCYNPELRLGVEYNGVQHYKYVPFFHRNRDAFHNQKYRDELKRRMCKDHNITLIEVPYNIQHEDIERYIISELSKHGYK</sequence>
<accession>A0A6C0D0J7</accession>
<organism evidence="2">
    <name type="scientific">viral metagenome</name>
    <dbReference type="NCBI Taxonomy" id="1070528"/>
    <lineage>
        <taxon>unclassified sequences</taxon>
        <taxon>metagenomes</taxon>
        <taxon>organismal metagenomes</taxon>
    </lineage>
</organism>
<keyword evidence="1" id="KW-1133">Transmembrane helix</keyword>
<evidence type="ECO:0000256" key="1">
    <source>
        <dbReference type="SAM" id="Phobius"/>
    </source>
</evidence>